<gene>
    <name evidence="3" type="ORF">F7O44_25320</name>
</gene>
<reference evidence="3 4" key="1">
    <citation type="submission" date="2019-11" db="EMBL/GenBank/DDBJ databases">
        <authorList>
            <person name="Li X.-J."/>
            <person name="Feng X.-M."/>
        </authorList>
    </citation>
    <scope>NUCLEOTIDE SEQUENCE [LARGE SCALE GENOMIC DNA]</scope>
    <source>
        <strain evidence="3 4">XMNu-373</strain>
    </source>
</reference>
<keyword evidence="2" id="KW-0812">Transmembrane</keyword>
<feature type="transmembrane region" description="Helical" evidence="2">
    <location>
        <begin position="291"/>
        <end position="309"/>
    </location>
</feature>
<dbReference type="RefSeq" id="WP_162453101.1">
    <property type="nucleotide sequence ID" value="NZ_WLZY01000011.1"/>
</dbReference>
<dbReference type="AlphaFoldDB" id="A0A7K3MAR0"/>
<comment type="caution">
    <text evidence="3">The sequence shown here is derived from an EMBL/GenBank/DDBJ whole genome shotgun (WGS) entry which is preliminary data.</text>
</comment>
<dbReference type="Proteomes" id="UP000460435">
    <property type="component" value="Unassembled WGS sequence"/>
</dbReference>
<dbReference type="EMBL" id="WLZY01000011">
    <property type="protein sequence ID" value="NDL60401.1"/>
    <property type="molecule type" value="Genomic_DNA"/>
</dbReference>
<feature type="coiled-coil region" evidence="1">
    <location>
        <begin position="148"/>
        <end position="175"/>
    </location>
</feature>
<feature type="transmembrane region" description="Helical" evidence="2">
    <location>
        <begin position="256"/>
        <end position="276"/>
    </location>
</feature>
<organism evidence="3 4">
    <name type="scientific">Phytoactinopolyspora mesophila</name>
    <dbReference type="NCBI Taxonomy" id="2650750"/>
    <lineage>
        <taxon>Bacteria</taxon>
        <taxon>Bacillati</taxon>
        <taxon>Actinomycetota</taxon>
        <taxon>Actinomycetes</taxon>
        <taxon>Jiangellales</taxon>
        <taxon>Jiangellaceae</taxon>
        <taxon>Phytoactinopolyspora</taxon>
    </lineage>
</organism>
<evidence type="ECO:0000313" key="4">
    <source>
        <dbReference type="Proteomes" id="UP000460435"/>
    </source>
</evidence>
<keyword evidence="4" id="KW-1185">Reference proteome</keyword>
<keyword evidence="2" id="KW-1133">Transmembrane helix</keyword>
<accession>A0A7K3MAR0</accession>
<name>A0A7K3MAR0_9ACTN</name>
<evidence type="ECO:0000256" key="2">
    <source>
        <dbReference type="SAM" id="Phobius"/>
    </source>
</evidence>
<evidence type="ECO:0000256" key="1">
    <source>
        <dbReference type="SAM" id="Coils"/>
    </source>
</evidence>
<protein>
    <submittedName>
        <fullName evidence="3">Uncharacterized protein</fullName>
    </submittedName>
</protein>
<keyword evidence="2" id="KW-0472">Membrane</keyword>
<keyword evidence="1" id="KW-0175">Coiled coil</keyword>
<sequence>MPTGSERYRKHKVWETLNLKLDALKAARYDDAKVEQRREDIVEWLSEAAKTKLARQPALYLSALDELGKALNELPTGDAEFKRYVAVQRQPQNPQAIGKLEAALRSLPLPPPKDLKNTYVKLLDEEIEFRTARLDDLAAKVTETEEGLQDRLSKLDRLEKDLDTLRSEIAAQRAAIAEVSSAAESKINTEWSETLGDWKKERTSTDEKHDAEAVQHIATLAATAKAGEALAEHAAGDLSAADWNGRATRERRAAQWIRAGAVAAFVFAGAVGWFIVSEAVRNDFDLTLGDGVLRSTVALVIGAFGALLLRESSRHFREADTAEDVALSLQALAPFYAGSADDVRLDARKQVGNAVLVKNVLSRFAHRDAAKHATEVNTSDLPGLVKDATRALKGGGQS</sequence>
<evidence type="ECO:0000313" key="3">
    <source>
        <dbReference type="EMBL" id="NDL60401.1"/>
    </source>
</evidence>
<proteinExistence type="predicted"/>